<sequence length="79" mass="8872">MNNTPGLTWKCNECIRTCIVINQADILKMLDGKIEEVVVAVKKHVSSISDDISRSIRHSDSNTEDNKPIKYADVVKNKT</sequence>
<dbReference type="OrthoDB" id="6774308at2759"/>
<keyword evidence="3" id="KW-1185">Reference proteome</keyword>
<gene>
    <name evidence="2" type="ORF">CALMAC_LOCUS1463</name>
</gene>
<accession>A0A653BJ07</accession>
<protein>
    <submittedName>
        <fullName evidence="2">Uncharacterized protein</fullName>
    </submittedName>
</protein>
<feature type="region of interest" description="Disordered" evidence="1">
    <location>
        <begin position="52"/>
        <end position="79"/>
    </location>
</feature>
<evidence type="ECO:0000313" key="3">
    <source>
        <dbReference type="Proteomes" id="UP000410492"/>
    </source>
</evidence>
<evidence type="ECO:0000256" key="1">
    <source>
        <dbReference type="SAM" id="MobiDB-lite"/>
    </source>
</evidence>
<reference evidence="2 3" key="1">
    <citation type="submission" date="2019-01" db="EMBL/GenBank/DDBJ databases">
        <authorList>
            <person name="Sayadi A."/>
        </authorList>
    </citation>
    <scope>NUCLEOTIDE SEQUENCE [LARGE SCALE GENOMIC DNA]</scope>
</reference>
<feature type="non-terminal residue" evidence="2">
    <location>
        <position position="79"/>
    </location>
</feature>
<name>A0A653BJ07_CALMS</name>
<proteinExistence type="predicted"/>
<dbReference type="Proteomes" id="UP000410492">
    <property type="component" value="Unassembled WGS sequence"/>
</dbReference>
<dbReference type="EMBL" id="CAACVG010001731">
    <property type="protein sequence ID" value="VEN35578.1"/>
    <property type="molecule type" value="Genomic_DNA"/>
</dbReference>
<organism evidence="2 3">
    <name type="scientific">Callosobruchus maculatus</name>
    <name type="common">Southern cowpea weevil</name>
    <name type="synonym">Pulse bruchid</name>
    <dbReference type="NCBI Taxonomy" id="64391"/>
    <lineage>
        <taxon>Eukaryota</taxon>
        <taxon>Metazoa</taxon>
        <taxon>Ecdysozoa</taxon>
        <taxon>Arthropoda</taxon>
        <taxon>Hexapoda</taxon>
        <taxon>Insecta</taxon>
        <taxon>Pterygota</taxon>
        <taxon>Neoptera</taxon>
        <taxon>Endopterygota</taxon>
        <taxon>Coleoptera</taxon>
        <taxon>Polyphaga</taxon>
        <taxon>Cucujiformia</taxon>
        <taxon>Chrysomeloidea</taxon>
        <taxon>Chrysomelidae</taxon>
        <taxon>Bruchinae</taxon>
        <taxon>Bruchini</taxon>
        <taxon>Callosobruchus</taxon>
    </lineage>
</organism>
<evidence type="ECO:0000313" key="2">
    <source>
        <dbReference type="EMBL" id="VEN35578.1"/>
    </source>
</evidence>
<dbReference type="AlphaFoldDB" id="A0A653BJ07"/>